<organism evidence="3 4">
    <name type="scientific">Portibacter lacus</name>
    <dbReference type="NCBI Taxonomy" id="1099794"/>
    <lineage>
        <taxon>Bacteria</taxon>
        <taxon>Pseudomonadati</taxon>
        <taxon>Bacteroidota</taxon>
        <taxon>Saprospiria</taxon>
        <taxon>Saprospirales</taxon>
        <taxon>Haliscomenobacteraceae</taxon>
        <taxon>Portibacter</taxon>
    </lineage>
</organism>
<keyword evidence="4" id="KW-1185">Reference proteome</keyword>
<dbReference type="PANTHER" id="PTHR37464:SF1">
    <property type="entry name" value="BLL2463 PROTEIN"/>
    <property type="match status" value="1"/>
</dbReference>
<feature type="transmembrane region" description="Helical" evidence="1">
    <location>
        <begin position="57"/>
        <end position="80"/>
    </location>
</feature>
<keyword evidence="1" id="KW-1133">Transmembrane helix</keyword>
<dbReference type="RefSeq" id="WP_235295165.1">
    <property type="nucleotide sequence ID" value="NZ_BSOH01000012.1"/>
</dbReference>
<dbReference type="Proteomes" id="UP001156666">
    <property type="component" value="Unassembled WGS sequence"/>
</dbReference>
<dbReference type="NCBIfam" id="TIGR02226">
    <property type="entry name" value="two_anch"/>
    <property type="match status" value="1"/>
</dbReference>
<dbReference type="InterPro" id="IPR011933">
    <property type="entry name" value="Double_TM_dom"/>
</dbReference>
<dbReference type="Pfam" id="PF07584">
    <property type="entry name" value="BatA"/>
    <property type="match status" value="1"/>
</dbReference>
<dbReference type="EMBL" id="BSOH01000012">
    <property type="protein sequence ID" value="GLR17515.1"/>
    <property type="molecule type" value="Genomic_DNA"/>
</dbReference>
<evidence type="ECO:0000313" key="4">
    <source>
        <dbReference type="Proteomes" id="UP001156666"/>
    </source>
</evidence>
<evidence type="ECO:0000313" key="3">
    <source>
        <dbReference type="EMBL" id="GLR17515.1"/>
    </source>
</evidence>
<gene>
    <name evidence="3" type="ORF">GCM10007940_21300</name>
</gene>
<dbReference type="PANTHER" id="PTHR37464">
    <property type="entry name" value="BLL2463 PROTEIN"/>
    <property type="match status" value="1"/>
</dbReference>
<feature type="transmembrane region" description="Helical" evidence="1">
    <location>
        <begin position="6"/>
        <end position="25"/>
    </location>
</feature>
<proteinExistence type="predicted"/>
<keyword evidence="1" id="KW-0472">Membrane</keyword>
<reference evidence="3" key="2">
    <citation type="submission" date="2023-01" db="EMBL/GenBank/DDBJ databases">
        <title>Draft genome sequence of Portibacter lacus strain NBRC 108769.</title>
        <authorList>
            <person name="Sun Q."/>
            <person name="Mori K."/>
        </authorList>
    </citation>
    <scope>NUCLEOTIDE SEQUENCE</scope>
    <source>
        <strain evidence="3">NBRC 108769</strain>
    </source>
</reference>
<feature type="domain" description="Aerotolerance regulator N-terminal" evidence="2">
    <location>
        <begin position="1"/>
        <end position="77"/>
    </location>
</feature>
<reference evidence="3" key="1">
    <citation type="journal article" date="2014" name="Int. J. Syst. Evol. Microbiol.">
        <title>Complete genome sequence of Corynebacterium casei LMG S-19264T (=DSM 44701T), isolated from a smear-ripened cheese.</title>
        <authorList>
            <consortium name="US DOE Joint Genome Institute (JGI-PGF)"/>
            <person name="Walter F."/>
            <person name="Albersmeier A."/>
            <person name="Kalinowski J."/>
            <person name="Ruckert C."/>
        </authorList>
    </citation>
    <scope>NUCLEOTIDE SEQUENCE</scope>
    <source>
        <strain evidence="3">NBRC 108769</strain>
    </source>
</reference>
<comment type="caution">
    <text evidence="3">The sequence shown here is derived from an EMBL/GenBank/DDBJ whole genome shotgun (WGS) entry which is preliminary data.</text>
</comment>
<dbReference type="InterPro" id="IPR024163">
    <property type="entry name" value="Aerotolerance_reg_N"/>
</dbReference>
<keyword evidence="1" id="KW-0812">Transmembrane</keyword>
<evidence type="ECO:0000259" key="2">
    <source>
        <dbReference type="Pfam" id="PF07584"/>
    </source>
</evidence>
<name>A0AA37SP84_9BACT</name>
<sequence>MINFLNPTAFWGLLALIIPTIILLLSKQKQQVVEFGSVVFLETSESKTARKVFPTEWLLYLLRIAIITLLVLIGAEPVWVSEETEKKIWIEKEVAEDPIFQQVMTTLGDEVEIIEPESLSLLITKLNKESDSVVVYTRSYAKNFIGKTPKLGRHIEWRIVPNESELMLKDTFRLGETIQALTISSGENGLKWNTEKIKNEQGSHGRIVEIYILSSSQKQKEKEDLKSLLKAYEGVIPFTFTFDGISPKWTILIDTINEARNRKTITWNNFVGQLELRSVHSDLFEIHGELTKNNLRSSNFPLELAHTILQDELKMEELDRRIYVPKQEVSASPILKAGAKMETVKYGWILIMLLVLLERWLSRKSVNA</sequence>
<protein>
    <recommendedName>
        <fullName evidence="2">Aerotolerance regulator N-terminal domain-containing protein</fullName>
    </recommendedName>
</protein>
<accession>A0AA37SP84</accession>
<evidence type="ECO:0000256" key="1">
    <source>
        <dbReference type="SAM" id="Phobius"/>
    </source>
</evidence>
<dbReference type="AlphaFoldDB" id="A0AA37SP84"/>